<dbReference type="EMBL" id="MN739194">
    <property type="protein sequence ID" value="QHS93004.1"/>
    <property type="molecule type" value="Genomic_DNA"/>
</dbReference>
<reference evidence="1" key="1">
    <citation type="journal article" date="2020" name="Nature">
        <title>Giant virus diversity and host interactions through global metagenomics.</title>
        <authorList>
            <person name="Schulz F."/>
            <person name="Roux S."/>
            <person name="Paez-Espino D."/>
            <person name="Jungbluth S."/>
            <person name="Walsh D.A."/>
            <person name="Denef V.J."/>
            <person name="McMahon K.D."/>
            <person name="Konstantinidis K.T."/>
            <person name="Eloe-Fadrosh E.A."/>
            <person name="Kyrpides N.C."/>
            <person name="Woyke T."/>
        </authorList>
    </citation>
    <scope>NUCLEOTIDE SEQUENCE</scope>
    <source>
        <strain evidence="1">GVMAG-M-3300017651-5</strain>
    </source>
</reference>
<proteinExistence type="predicted"/>
<dbReference type="AlphaFoldDB" id="A0A6C0BMW2"/>
<name>A0A6C0BMW2_9ZZZZ</name>
<evidence type="ECO:0000313" key="1">
    <source>
        <dbReference type="EMBL" id="QHS93004.1"/>
    </source>
</evidence>
<organism evidence="1">
    <name type="scientific">viral metagenome</name>
    <dbReference type="NCBI Taxonomy" id="1070528"/>
    <lineage>
        <taxon>unclassified sequences</taxon>
        <taxon>metagenomes</taxon>
        <taxon>organismal metagenomes</taxon>
    </lineage>
</organism>
<sequence length="41" mass="4399">MGWIDGVTISDSIVSEFVGKIAMIIGLMYSSQANDRSTTTC</sequence>
<accession>A0A6C0BMW2</accession>
<protein>
    <submittedName>
        <fullName evidence="1">Uncharacterized protein</fullName>
    </submittedName>
</protein>